<name>A0ABP8PSG3_9MICO</name>
<proteinExistence type="predicted"/>
<gene>
    <name evidence="1" type="ORF">GCM10023171_37460</name>
</gene>
<reference evidence="2" key="1">
    <citation type="journal article" date="2019" name="Int. J. Syst. Evol. Microbiol.">
        <title>The Global Catalogue of Microorganisms (GCM) 10K type strain sequencing project: providing services to taxonomists for standard genome sequencing and annotation.</title>
        <authorList>
            <consortium name="The Broad Institute Genomics Platform"/>
            <consortium name="The Broad Institute Genome Sequencing Center for Infectious Disease"/>
            <person name="Wu L."/>
            <person name="Ma J."/>
        </authorList>
    </citation>
    <scope>NUCLEOTIDE SEQUENCE [LARGE SCALE GENOMIC DNA]</scope>
    <source>
        <strain evidence="2">JCM 17839</strain>
    </source>
</reference>
<evidence type="ECO:0000313" key="1">
    <source>
        <dbReference type="EMBL" id="GAA4492403.1"/>
    </source>
</evidence>
<dbReference type="EMBL" id="BAABGP010000037">
    <property type="protein sequence ID" value="GAA4492403.1"/>
    <property type="molecule type" value="Genomic_DNA"/>
</dbReference>
<evidence type="ECO:0000313" key="2">
    <source>
        <dbReference type="Proteomes" id="UP001500731"/>
    </source>
</evidence>
<keyword evidence="2" id="KW-1185">Reference proteome</keyword>
<comment type="caution">
    <text evidence="1">The sequence shown here is derived from an EMBL/GenBank/DDBJ whole genome shotgun (WGS) entry which is preliminary data.</text>
</comment>
<protein>
    <submittedName>
        <fullName evidence="1">Uncharacterized protein</fullName>
    </submittedName>
</protein>
<organism evidence="1 2">
    <name type="scientific">Microbacterium panaciterrae</name>
    <dbReference type="NCBI Taxonomy" id="985759"/>
    <lineage>
        <taxon>Bacteria</taxon>
        <taxon>Bacillati</taxon>
        <taxon>Actinomycetota</taxon>
        <taxon>Actinomycetes</taxon>
        <taxon>Micrococcales</taxon>
        <taxon>Microbacteriaceae</taxon>
        <taxon>Microbacterium</taxon>
    </lineage>
</organism>
<accession>A0ABP8PSG3</accession>
<sequence length="75" mass="8379">MSRVLDQLEAVTHGTPSGYKGGCQSRGGCPNHGSRTDLTCVRAYRAWVHYYRLFNTLDPDQPITKAMLRDAKGRP</sequence>
<dbReference type="RefSeq" id="WP_345189042.1">
    <property type="nucleotide sequence ID" value="NZ_BAABGP010000037.1"/>
</dbReference>
<dbReference type="Proteomes" id="UP001500731">
    <property type="component" value="Unassembled WGS sequence"/>
</dbReference>